<evidence type="ECO:0000259" key="6">
    <source>
        <dbReference type="SMART" id="SM00644"/>
    </source>
</evidence>
<comment type="catalytic activity">
    <reaction evidence="1">
        <text>Hydrolyzes the link between N-acetylmuramoyl residues and L-amino acid residues in certain cell-wall glycopeptides.</text>
        <dbReference type="EC" id="3.5.1.28"/>
    </reaction>
</comment>
<evidence type="ECO:0000313" key="7">
    <source>
        <dbReference type="EMBL" id="RKS55363.1"/>
    </source>
</evidence>
<dbReference type="InterPro" id="IPR051206">
    <property type="entry name" value="NAMLAA_amidase_2"/>
</dbReference>
<dbReference type="PANTHER" id="PTHR30417">
    <property type="entry name" value="N-ACETYLMURAMOYL-L-ALANINE AMIDASE AMID"/>
    <property type="match status" value="1"/>
</dbReference>
<keyword evidence="3" id="KW-0378">Hydrolase</keyword>
<sequence>MKSINNTITIIAAACMIVSCASNPYAPTNKVHKKHSKELSKELKILPPPYPGSASALNVAEDWVGTTNFNLRKPNIVVIHHTAQDSVGQTLKTFTLKRTQVSSHYVIGKNGEIYHMLNDLYRAWHGGTGQWGSNTDLNSSSIGIELDNNGRDDFSPLQINSLLELLKDLKEKYKIPAANFIGHSDIAPTRKNDPNKTFPWEELAKEGFGLWYDEIPETEKLQDLDKGNILTTEIPQEIKTEVNDSVIVAKVKAPELIPLLDVTPKVALKVIGYDVSDMPAAIKAFKLHFIQTEVNSTLTDHDLKVLNNLYKKYL</sequence>
<name>A0A495PYC7_9FLAO</name>
<evidence type="ECO:0000256" key="4">
    <source>
        <dbReference type="ARBA" id="ARBA00023316"/>
    </source>
</evidence>
<feature type="domain" description="N-acetylmuramoyl-L-alanine amidase" evidence="6">
    <location>
        <begin position="64"/>
        <end position="195"/>
    </location>
</feature>
<dbReference type="GO" id="GO:0008745">
    <property type="term" value="F:N-acetylmuramoyl-L-alanine amidase activity"/>
    <property type="evidence" value="ECO:0007669"/>
    <property type="project" value="UniProtKB-EC"/>
</dbReference>
<evidence type="ECO:0000313" key="8">
    <source>
        <dbReference type="Proteomes" id="UP000276282"/>
    </source>
</evidence>
<dbReference type="Proteomes" id="UP000276282">
    <property type="component" value="Unassembled WGS sequence"/>
</dbReference>
<evidence type="ECO:0000256" key="2">
    <source>
        <dbReference type="ARBA" id="ARBA00011901"/>
    </source>
</evidence>
<dbReference type="GO" id="GO:0009254">
    <property type="term" value="P:peptidoglycan turnover"/>
    <property type="evidence" value="ECO:0007669"/>
    <property type="project" value="TreeGrafter"/>
</dbReference>
<feature type="chain" id="PRO_5019766878" description="N-acetylmuramoyl-L-alanine amidase" evidence="5">
    <location>
        <begin position="27"/>
        <end position="314"/>
    </location>
</feature>
<evidence type="ECO:0000256" key="3">
    <source>
        <dbReference type="ARBA" id="ARBA00022801"/>
    </source>
</evidence>
<dbReference type="GO" id="GO:0009253">
    <property type="term" value="P:peptidoglycan catabolic process"/>
    <property type="evidence" value="ECO:0007669"/>
    <property type="project" value="InterPro"/>
</dbReference>
<keyword evidence="8" id="KW-1185">Reference proteome</keyword>
<dbReference type="RefSeq" id="WP_121344187.1">
    <property type="nucleotide sequence ID" value="NZ_RBLG01000001.1"/>
</dbReference>
<dbReference type="GO" id="GO:0071555">
    <property type="term" value="P:cell wall organization"/>
    <property type="evidence" value="ECO:0007669"/>
    <property type="project" value="UniProtKB-KW"/>
</dbReference>
<dbReference type="EMBL" id="RBLG01000001">
    <property type="protein sequence ID" value="RKS55363.1"/>
    <property type="molecule type" value="Genomic_DNA"/>
</dbReference>
<feature type="signal peptide" evidence="5">
    <location>
        <begin position="1"/>
        <end position="26"/>
    </location>
</feature>
<dbReference type="OrthoDB" id="9794842at2"/>
<dbReference type="PANTHER" id="PTHR30417:SF1">
    <property type="entry name" value="N-ACETYLMURAMOYL-L-ALANINE AMIDASE AMID"/>
    <property type="match status" value="1"/>
</dbReference>
<keyword evidence="5" id="KW-0732">Signal</keyword>
<dbReference type="PROSITE" id="PS51257">
    <property type="entry name" value="PROKAR_LIPOPROTEIN"/>
    <property type="match status" value="1"/>
</dbReference>
<keyword evidence="4" id="KW-0961">Cell wall biogenesis/degradation</keyword>
<dbReference type="CDD" id="cd06583">
    <property type="entry name" value="PGRP"/>
    <property type="match status" value="1"/>
</dbReference>
<proteinExistence type="predicted"/>
<gene>
    <name evidence="7" type="ORF">BC962_0324</name>
</gene>
<dbReference type="Gene3D" id="3.40.80.10">
    <property type="entry name" value="Peptidoglycan recognition protein-like"/>
    <property type="match status" value="1"/>
</dbReference>
<dbReference type="SUPFAM" id="SSF55846">
    <property type="entry name" value="N-acetylmuramoyl-L-alanine amidase-like"/>
    <property type="match status" value="1"/>
</dbReference>
<dbReference type="SMART" id="SM00644">
    <property type="entry name" value="Ami_2"/>
    <property type="match status" value="1"/>
</dbReference>
<comment type="caution">
    <text evidence="7">The sequence shown here is derived from an EMBL/GenBank/DDBJ whole genome shotgun (WGS) entry which is preliminary data.</text>
</comment>
<dbReference type="InterPro" id="IPR002502">
    <property type="entry name" value="Amidase_domain"/>
</dbReference>
<reference evidence="7 8" key="1">
    <citation type="submission" date="2018-10" db="EMBL/GenBank/DDBJ databases">
        <title>Genomic Encyclopedia of Archaeal and Bacterial Type Strains, Phase II (KMG-II): from individual species to whole genera.</title>
        <authorList>
            <person name="Goeker M."/>
        </authorList>
    </citation>
    <scope>NUCLEOTIDE SEQUENCE [LARGE SCALE GENOMIC DNA]</scope>
    <source>
        <strain evidence="7 8">DSM 19839</strain>
    </source>
</reference>
<organism evidence="7 8">
    <name type="scientific">Gillisia mitskevichiae</name>
    <dbReference type="NCBI Taxonomy" id="270921"/>
    <lineage>
        <taxon>Bacteria</taxon>
        <taxon>Pseudomonadati</taxon>
        <taxon>Bacteroidota</taxon>
        <taxon>Flavobacteriia</taxon>
        <taxon>Flavobacteriales</taxon>
        <taxon>Flavobacteriaceae</taxon>
        <taxon>Gillisia</taxon>
    </lineage>
</organism>
<accession>A0A495PYC7</accession>
<dbReference type="EC" id="3.5.1.28" evidence="2"/>
<dbReference type="Pfam" id="PF01510">
    <property type="entry name" value="Amidase_2"/>
    <property type="match status" value="1"/>
</dbReference>
<evidence type="ECO:0000256" key="5">
    <source>
        <dbReference type="SAM" id="SignalP"/>
    </source>
</evidence>
<dbReference type="InterPro" id="IPR036505">
    <property type="entry name" value="Amidase/PGRP_sf"/>
</dbReference>
<protein>
    <recommendedName>
        <fullName evidence="2">N-acetylmuramoyl-L-alanine amidase</fullName>
        <ecNumber evidence="2">3.5.1.28</ecNumber>
    </recommendedName>
</protein>
<dbReference type="AlphaFoldDB" id="A0A495PYC7"/>
<dbReference type="GO" id="GO:0019867">
    <property type="term" value="C:outer membrane"/>
    <property type="evidence" value="ECO:0007669"/>
    <property type="project" value="TreeGrafter"/>
</dbReference>
<evidence type="ECO:0000256" key="1">
    <source>
        <dbReference type="ARBA" id="ARBA00001561"/>
    </source>
</evidence>